<keyword evidence="2" id="KW-0964">Secreted</keyword>
<gene>
    <name evidence="11" type="ORF">EVAR_25650_1</name>
</gene>
<dbReference type="Pfam" id="PF00089">
    <property type="entry name" value="Trypsin"/>
    <property type="match status" value="2"/>
</dbReference>
<keyword evidence="12" id="KW-1185">Reference proteome</keyword>
<dbReference type="InterPro" id="IPR043504">
    <property type="entry name" value="Peptidase_S1_PA_chymotrypsin"/>
</dbReference>
<dbReference type="PANTHER" id="PTHR24264">
    <property type="entry name" value="TRYPSIN-RELATED"/>
    <property type="match status" value="1"/>
</dbReference>
<dbReference type="SMART" id="SM00597">
    <property type="entry name" value="ZnF_TTF"/>
    <property type="match status" value="1"/>
</dbReference>
<evidence type="ECO:0000313" key="12">
    <source>
        <dbReference type="Proteomes" id="UP000299102"/>
    </source>
</evidence>
<evidence type="ECO:0000256" key="3">
    <source>
        <dbReference type="ARBA" id="ARBA00022670"/>
    </source>
</evidence>
<dbReference type="AlphaFoldDB" id="A0A4C1Z924"/>
<dbReference type="STRING" id="151549.A0A4C1Z924"/>
<feature type="region of interest" description="Disordered" evidence="9">
    <location>
        <begin position="872"/>
        <end position="925"/>
    </location>
</feature>
<feature type="compositionally biased region" description="Basic and acidic residues" evidence="9">
    <location>
        <begin position="59"/>
        <end position="77"/>
    </location>
</feature>
<reference evidence="11 12" key="1">
    <citation type="journal article" date="2019" name="Commun. Biol.">
        <title>The bagworm genome reveals a unique fibroin gene that provides high tensile strength.</title>
        <authorList>
            <person name="Kono N."/>
            <person name="Nakamura H."/>
            <person name="Ohtoshi R."/>
            <person name="Tomita M."/>
            <person name="Numata K."/>
            <person name="Arakawa K."/>
        </authorList>
    </citation>
    <scope>NUCLEOTIDE SEQUENCE [LARGE SCALE GENOMIC DNA]</scope>
</reference>
<dbReference type="Proteomes" id="UP000299102">
    <property type="component" value="Unassembled WGS sequence"/>
</dbReference>
<dbReference type="InterPro" id="IPR025398">
    <property type="entry name" value="DUF4371"/>
</dbReference>
<evidence type="ECO:0000256" key="4">
    <source>
        <dbReference type="ARBA" id="ARBA00022801"/>
    </source>
</evidence>
<dbReference type="PROSITE" id="PS00135">
    <property type="entry name" value="TRYPSIN_SER"/>
    <property type="match status" value="1"/>
</dbReference>
<dbReference type="GO" id="GO:0005615">
    <property type="term" value="C:extracellular space"/>
    <property type="evidence" value="ECO:0007669"/>
    <property type="project" value="TreeGrafter"/>
</dbReference>
<accession>A0A4C1Z924</accession>
<evidence type="ECO:0000256" key="5">
    <source>
        <dbReference type="ARBA" id="ARBA00022825"/>
    </source>
</evidence>
<comment type="caution">
    <text evidence="11">The sequence shown here is derived from an EMBL/GenBank/DDBJ whole genome shotgun (WGS) entry which is preliminary data.</text>
</comment>
<dbReference type="PRINTS" id="PR00722">
    <property type="entry name" value="CHYMOTRYPSIN"/>
</dbReference>
<feature type="region of interest" description="Disordered" evidence="9">
    <location>
        <begin position="1"/>
        <end position="25"/>
    </location>
</feature>
<evidence type="ECO:0000256" key="8">
    <source>
        <dbReference type="RuleBase" id="RU363034"/>
    </source>
</evidence>
<feature type="region of interest" description="Disordered" evidence="9">
    <location>
        <begin position="40"/>
        <end position="77"/>
    </location>
</feature>
<dbReference type="InterPro" id="IPR006580">
    <property type="entry name" value="Znf_TTF"/>
</dbReference>
<dbReference type="Gene3D" id="2.40.10.10">
    <property type="entry name" value="Trypsin-like serine proteases"/>
    <property type="match status" value="1"/>
</dbReference>
<dbReference type="CDD" id="cd00190">
    <property type="entry name" value="Tryp_SPc"/>
    <property type="match status" value="1"/>
</dbReference>
<dbReference type="SMART" id="SM00020">
    <property type="entry name" value="Tryp_SPc"/>
    <property type="match status" value="1"/>
</dbReference>
<evidence type="ECO:0000256" key="7">
    <source>
        <dbReference type="ARBA" id="ARBA00024195"/>
    </source>
</evidence>
<dbReference type="InterPro" id="IPR001314">
    <property type="entry name" value="Peptidase_S1A"/>
</dbReference>
<proteinExistence type="inferred from homology"/>
<evidence type="ECO:0000256" key="6">
    <source>
        <dbReference type="ARBA" id="ARBA00023157"/>
    </source>
</evidence>
<dbReference type="OrthoDB" id="10063284at2759"/>
<feature type="domain" description="Peptidase S1" evidence="10">
    <location>
        <begin position="567"/>
        <end position="877"/>
    </location>
</feature>
<keyword evidence="4 8" id="KW-0378">Hydrolase</keyword>
<evidence type="ECO:0000256" key="9">
    <source>
        <dbReference type="SAM" id="MobiDB-lite"/>
    </source>
</evidence>
<protein>
    <submittedName>
        <fullName evidence="11">Trypsin CFT-1</fullName>
    </submittedName>
</protein>
<dbReference type="Pfam" id="PF14291">
    <property type="entry name" value="DUF4371"/>
    <property type="match status" value="1"/>
</dbReference>
<dbReference type="GO" id="GO:0006508">
    <property type="term" value="P:proteolysis"/>
    <property type="evidence" value="ECO:0007669"/>
    <property type="project" value="UniProtKB-KW"/>
</dbReference>
<feature type="compositionally biased region" description="Basic and acidic residues" evidence="9">
    <location>
        <begin position="904"/>
        <end position="921"/>
    </location>
</feature>
<sequence length="945" mass="106416">MPQGIHTSKRQSGFQQRKAKKAKMDEIQCMSGSLFKYVTKADSGQSSSKVPESPADESNDSHLEDSHSDSNIDRTESMKTTHYLDGTKINNENDTVNATFGDSISFEESVQHLRDVLHWSLPVPNNVRIDTIKKGSVHFQNKERPFPTVSRHGSKIKGDSRHLSQEWFYKEMPSGEKILRSWMVFSPISNNLYCFCCRLFAASNIQRTFTTGFQKWWKLNPKVLDHETSCEHLENFEKWKTMEMRLKTHTTIDDATLQLMNTEKQKWKNLLSRLFDITLFLAKQNLAFRGHDETQGSSNKGNFLELVKLLSKYDAVLKEHILYLEQEKSPKVTYLSPEIQNEFINVLANHVKCQLVNEIKSAKYFGIMFDSTPDVSHVDQMSEKRLHLAEEAIDFAVQKSEQYNISMERRIRRKKRMPGELASSTDAGLTLRAELQKDMLECLDRLNIELEKRVKSIKDVASLFEVTIRECSDVRRLYTDCAHVSTKSPVCRPTCDPNVVGGHIKQTEPELAVLLQLNSFNFLGVTSNPPRVTHRLTTPLDFGGDSGGFASEVSVVTPGGSASATRIVGGTATSIERYPYTVQLFYQSQFLCGGSLLTQRHVLTAAHCFVLDQRARRPCYRLRPPFVVCVPRFSLALFSGLSLSRYPRNFTQWQIKEWKREELTFLCDVFTLDGHRSFEHDCGNVTVRPADLQVRVGTTYLQVGGQTFQVSDMILHPSYNDPIHDNDVAILVLNGLATLGSAVQMASIPPQGWTLQDNTSVIHVGWGVTYENSQFASNILQEVTVYSVNREICRQRYAELTGLTNLITSSMICAGILDVGGKDACQGDSGGPLIYDSSSGHIVVGITSFGEGCARARYPGVSARVSSYTNWITDTQSPDDDEEPSHPERDPQKTGVRGQVIRQSQRDLRSGSNRSADRKSEGISLYTERGEWDGRCCPTLTPEGL</sequence>
<name>A0A4C1Z924_EUMVA</name>
<comment type="similarity">
    <text evidence="7">Belongs to the peptidase S1 family. CLIP subfamily.</text>
</comment>
<dbReference type="InterPro" id="IPR050127">
    <property type="entry name" value="Serine_Proteases_S1"/>
</dbReference>
<evidence type="ECO:0000256" key="2">
    <source>
        <dbReference type="ARBA" id="ARBA00022525"/>
    </source>
</evidence>
<comment type="subcellular location">
    <subcellularLocation>
        <location evidence="1">Secreted</location>
    </subcellularLocation>
</comment>
<evidence type="ECO:0000313" key="11">
    <source>
        <dbReference type="EMBL" id="GBP83802.1"/>
    </source>
</evidence>
<dbReference type="GO" id="GO:0004252">
    <property type="term" value="F:serine-type endopeptidase activity"/>
    <property type="evidence" value="ECO:0007669"/>
    <property type="project" value="InterPro"/>
</dbReference>
<dbReference type="PANTHER" id="PTHR24264:SF65">
    <property type="entry name" value="SRCR DOMAIN-CONTAINING PROTEIN"/>
    <property type="match status" value="1"/>
</dbReference>
<dbReference type="InterPro" id="IPR018114">
    <property type="entry name" value="TRYPSIN_HIS"/>
</dbReference>
<dbReference type="InterPro" id="IPR033116">
    <property type="entry name" value="TRYPSIN_SER"/>
</dbReference>
<dbReference type="EMBL" id="BGZK01001640">
    <property type="protein sequence ID" value="GBP83802.1"/>
    <property type="molecule type" value="Genomic_DNA"/>
</dbReference>
<keyword evidence="6" id="KW-1015">Disulfide bond</keyword>
<organism evidence="11 12">
    <name type="scientific">Eumeta variegata</name>
    <name type="common">Bagworm moth</name>
    <name type="synonym">Eumeta japonica</name>
    <dbReference type="NCBI Taxonomy" id="151549"/>
    <lineage>
        <taxon>Eukaryota</taxon>
        <taxon>Metazoa</taxon>
        <taxon>Ecdysozoa</taxon>
        <taxon>Arthropoda</taxon>
        <taxon>Hexapoda</taxon>
        <taxon>Insecta</taxon>
        <taxon>Pterygota</taxon>
        <taxon>Neoptera</taxon>
        <taxon>Endopterygota</taxon>
        <taxon>Lepidoptera</taxon>
        <taxon>Glossata</taxon>
        <taxon>Ditrysia</taxon>
        <taxon>Tineoidea</taxon>
        <taxon>Psychidae</taxon>
        <taxon>Oiketicinae</taxon>
        <taxon>Eumeta</taxon>
    </lineage>
</organism>
<dbReference type="InterPro" id="IPR009003">
    <property type="entry name" value="Peptidase_S1_PA"/>
</dbReference>
<keyword evidence="5 8" id="KW-0720">Serine protease</keyword>
<dbReference type="SUPFAM" id="SSF50494">
    <property type="entry name" value="Trypsin-like serine proteases"/>
    <property type="match status" value="1"/>
</dbReference>
<keyword evidence="3 8" id="KW-0645">Protease</keyword>
<dbReference type="PROSITE" id="PS00134">
    <property type="entry name" value="TRYPSIN_HIS"/>
    <property type="match status" value="1"/>
</dbReference>
<dbReference type="InterPro" id="IPR001254">
    <property type="entry name" value="Trypsin_dom"/>
</dbReference>
<evidence type="ECO:0000256" key="1">
    <source>
        <dbReference type="ARBA" id="ARBA00004613"/>
    </source>
</evidence>
<evidence type="ECO:0000259" key="10">
    <source>
        <dbReference type="PROSITE" id="PS50240"/>
    </source>
</evidence>
<dbReference type="FunFam" id="2.40.10.10:FF:000002">
    <property type="entry name" value="Transmembrane protease serine"/>
    <property type="match status" value="1"/>
</dbReference>
<dbReference type="PROSITE" id="PS50240">
    <property type="entry name" value="TRYPSIN_DOM"/>
    <property type="match status" value="1"/>
</dbReference>